<dbReference type="Proteomes" id="UP000008144">
    <property type="component" value="Unassembled WGS sequence"/>
</dbReference>
<reference evidence="1" key="3">
    <citation type="submission" date="2025-09" db="UniProtKB">
        <authorList>
            <consortium name="Ensembl"/>
        </authorList>
    </citation>
    <scope>IDENTIFICATION</scope>
</reference>
<reference evidence="2" key="1">
    <citation type="journal article" date="2002" name="Science">
        <title>The draft genome of Ciona intestinalis: insights into chordate and vertebrate origins.</title>
        <authorList>
            <person name="Dehal P."/>
            <person name="Satou Y."/>
            <person name="Campbell R.K."/>
            <person name="Chapman J."/>
            <person name="Degnan B."/>
            <person name="De Tomaso A."/>
            <person name="Davidson B."/>
            <person name="Di Gregorio A."/>
            <person name="Gelpke M."/>
            <person name="Goodstein D.M."/>
            <person name="Harafuji N."/>
            <person name="Hastings K.E."/>
            <person name="Ho I."/>
            <person name="Hotta K."/>
            <person name="Huang W."/>
            <person name="Kawashima T."/>
            <person name="Lemaire P."/>
            <person name="Martinez D."/>
            <person name="Meinertzhagen I.A."/>
            <person name="Necula S."/>
            <person name="Nonaka M."/>
            <person name="Putnam N."/>
            <person name="Rash S."/>
            <person name="Saiga H."/>
            <person name="Satake M."/>
            <person name="Terry A."/>
            <person name="Yamada L."/>
            <person name="Wang H.G."/>
            <person name="Awazu S."/>
            <person name="Azumi K."/>
            <person name="Boore J."/>
            <person name="Branno M."/>
            <person name="Chin-Bow S."/>
            <person name="DeSantis R."/>
            <person name="Doyle S."/>
            <person name="Francino P."/>
            <person name="Keys D.N."/>
            <person name="Haga S."/>
            <person name="Hayashi H."/>
            <person name="Hino K."/>
            <person name="Imai K.S."/>
            <person name="Inaba K."/>
            <person name="Kano S."/>
            <person name="Kobayashi K."/>
            <person name="Kobayashi M."/>
            <person name="Lee B.I."/>
            <person name="Makabe K.W."/>
            <person name="Manohar C."/>
            <person name="Matassi G."/>
            <person name="Medina M."/>
            <person name="Mochizuki Y."/>
            <person name="Mount S."/>
            <person name="Morishita T."/>
            <person name="Miura S."/>
            <person name="Nakayama A."/>
            <person name="Nishizaka S."/>
            <person name="Nomoto H."/>
            <person name="Ohta F."/>
            <person name="Oishi K."/>
            <person name="Rigoutsos I."/>
            <person name="Sano M."/>
            <person name="Sasaki A."/>
            <person name="Sasakura Y."/>
            <person name="Shoguchi E."/>
            <person name="Shin-i T."/>
            <person name="Spagnuolo A."/>
            <person name="Stainier D."/>
            <person name="Suzuki M.M."/>
            <person name="Tassy O."/>
            <person name="Takatori N."/>
            <person name="Tokuoka M."/>
            <person name="Yagi K."/>
            <person name="Yoshizaki F."/>
            <person name="Wada S."/>
            <person name="Zhang C."/>
            <person name="Hyatt P.D."/>
            <person name="Larimer F."/>
            <person name="Detter C."/>
            <person name="Doggett N."/>
            <person name="Glavina T."/>
            <person name="Hawkins T."/>
            <person name="Richardson P."/>
            <person name="Lucas S."/>
            <person name="Kohara Y."/>
            <person name="Levine M."/>
            <person name="Satoh N."/>
            <person name="Rokhsar D.S."/>
        </authorList>
    </citation>
    <scope>NUCLEOTIDE SEQUENCE [LARGE SCALE GENOMIC DNA]</scope>
</reference>
<reference evidence="1" key="2">
    <citation type="submission" date="2025-08" db="UniProtKB">
        <authorList>
            <consortium name="Ensembl"/>
        </authorList>
    </citation>
    <scope>IDENTIFICATION</scope>
</reference>
<protein>
    <submittedName>
        <fullName evidence="1">Uncharacterized protein</fullName>
    </submittedName>
</protein>
<proteinExistence type="predicted"/>
<keyword evidence="2" id="KW-1185">Reference proteome</keyword>
<dbReference type="HOGENOM" id="CLU_961482_0_0_1"/>
<name>F6Z121_CIOIN</name>
<evidence type="ECO:0000313" key="1">
    <source>
        <dbReference type="Ensembl" id="ENSCINP00000022700.1"/>
    </source>
</evidence>
<dbReference type="AlphaFoldDB" id="F6Z121"/>
<dbReference type="Ensembl" id="ENSCINT00000022946.1">
    <property type="protein sequence ID" value="ENSCINP00000022700.1"/>
    <property type="gene ID" value="ENSCING00000012050.1"/>
</dbReference>
<dbReference type="InParanoid" id="F6Z121"/>
<evidence type="ECO:0000313" key="2">
    <source>
        <dbReference type="Proteomes" id="UP000008144"/>
    </source>
</evidence>
<sequence>ILLRFSCGNGTYFGCSPHHSERWCDINDTEIKLHKLIKLHPFTCPFTITLDVTNEFGKTKTDLDYIGRAIPRSPLAVLAHSKYTNDKTEVVLIIVVNIAEDDVQKYYRELSYEVAVKYTKTSIDATNYLLNQQKDVSDSAFWEEWKLYPEVAFSHRKESEDLEYWENAKIYKQQQLQGNIFHITNACPNTTVAVRARLKATHWSYWAQYDVGYDVPKPLYGGYTYSKTVKTFQVIPPSPEIFIFWLHDDAETAVFQSMPSNKRVMIIIMSMPFQLTSNKADSIKISGTCL</sequence>
<dbReference type="GeneTree" id="ENSGT00530000067776"/>
<organism evidence="1 2">
    <name type="scientific">Ciona intestinalis</name>
    <name type="common">Transparent sea squirt</name>
    <name type="synonym">Ascidia intestinalis</name>
    <dbReference type="NCBI Taxonomy" id="7719"/>
    <lineage>
        <taxon>Eukaryota</taxon>
        <taxon>Metazoa</taxon>
        <taxon>Chordata</taxon>
        <taxon>Tunicata</taxon>
        <taxon>Ascidiacea</taxon>
        <taxon>Phlebobranchia</taxon>
        <taxon>Cionidae</taxon>
        <taxon>Ciona</taxon>
    </lineage>
</organism>
<accession>F6Z121</accession>